<sequence length="176" mass="19644">MKPLPSILSPLTAESFLLLFFLILSFSCQKNDSEPEPHSQMSLTAKINGKSWTATEFRVDEEDITSQNPYLSILATDSRVLNPYTSLTLIIYEYKTPGAKITDRSINSIHQTCILGITTNGVYKDYSGPVTFELTSVENGNYEGTFKGQMCHECQGDAKLSIEGSFKVRKEEQALK</sequence>
<evidence type="ECO:0000313" key="2">
    <source>
        <dbReference type="Proteomes" id="UP001232063"/>
    </source>
</evidence>
<dbReference type="EMBL" id="JASJOU010000015">
    <property type="protein sequence ID" value="MDJ1505234.1"/>
    <property type="molecule type" value="Genomic_DNA"/>
</dbReference>
<dbReference type="AlphaFoldDB" id="A0AAE3RBS2"/>
<gene>
    <name evidence="1" type="ORF">QNI22_31550</name>
</gene>
<dbReference type="RefSeq" id="WP_314517117.1">
    <property type="nucleotide sequence ID" value="NZ_JASJOU010000015.1"/>
</dbReference>
<keyword evidence="2" id="KW-1185">Reference proteome</keyword>
<accession>A0AAE3RBS2</accession>
<dbReference type="PROSITE" id="PS51257">
    <property type="entry name" value="PROKAR_LIPOPROTEIN"/>
    <property type="match status" value="1"/>
</dbReference>
<name>A0AAE3RBS2_9BACT</name>
<organism evidence="1 2">
    <name type="scientific">Xanthocytophaga agilis</name>
    <dbReference type="NCBI Taxonomy" id="3048010"/>
    <lineage>
        <taxon>Bacteria</taxon>
        <taxon>Pseudomonadati</taxon>
        <taxon>Bacteroidota</taxon>
        <taxon>Cytophagia</taxon>
        <taxon>Cytophagales</taxon>
        <taxon>Rhodocytophagaceae</taxon>
        <taxon>Xanthocytophaga</taxon>
    </lineage>
</organism>
<dbReference type="Proteomes" id="UP001232063">
    <property type="component" value="Unassembled WGS sequence"/>
</dbReference>
<protein>
    <recommendedName>
        <fullName evidence="3">Lipoprotein</fullName>
    </recommendedName>
</protein>
<evidence type="ECO:0000313" key="1">
    <source>
        <dbReference type="EMBL" id="MDJ1505234.1"/>
    </source>
</evidence>
<comment type="caution">
    <text evidence="1">The sequence shown here is derived from an EMBL/GenBank/DDBJ whole genome shotgun (WGS) entry which is preliminary data.</text>
</comment>
<evidence type="ECO:0008006" key="3">
    <source>
        <dbReference type="Google" id="ProtNLM"/>
    </source>
</evidence>
<reference evidence="1" key="1">
    <citation type="submission" date="2023-05" db="EMBL/GenBank/DDBJ databases">
        <authorList>
            <person name="Zhang X."/>
        </authorList>
    </citation>
    <scope>NUCLEOTIDE SEQUENCE</scope>
    <source>
        <strain evidence="1">BD1B2-1</strain>
    </source>
</reference>
<proteinExistence type="predicted"/>